<dbReference type="GO" id="GO:0043111">
    <property type="term" value="P:replication fork arrest"/>
    <property type="evidence" value="ECO:0007669"/>
    <property type="project" value="TreeGrafter"/>
</dbReference>
<feature type="region of interest" description="Disordered" evidence="8">
    <location>
        <begin position="1"/>
        <end position="64"/>
    </location>
</feature>
<keyword evidence="4" id="KW-0236">DNA replication inhibitor</keyword>
<keyword evidence="5 7" id="KW-0539">Nucleus</keyword>
<dbReference type="Pfam" id="PF07962">
    <property type="entry name" value="Swi3"/>
    <property type="match status" value="1"/>
</dbReference>
<dbReference type="EMBL" id="NAJL01000057">
    <property type="protein sequence ID" value="TKA23356.1"/>
    <property type="molecule type" value="Genomic_DNA"/>
</dbReference>
<evidence type="ECO:0000313" key="11">
    <source>
        <dbReference type="Proteomes" id="UP000308549"/>
    </source>
</evidence>
<evidence type="ECO:0000256" key="3">
    <source>
        <dbReference type="ARBA" id="ARBA00022763"/>
    </source>
</evidence>
<dbReference type="InterPro" id="IPR012923">
    <property type="entry name" value="Csm3"/>
</dbReference>
<feature type="compositionally biased region" description="Low complexity" evidence="8">
    <location>
        <begin position="232"/>
        <end position="243"/>
    </location>
</feature>
<evidence type="ECO:0000256" key="4">
    <source>
        <dbReference type="ARBA" id="ARBA00022880"/>
    </source>
</evidence>
<dbReference type="GO" id="GO:0000076">
    <property type="term" value="P:DNA replication checkpoint signaling"/>
    <property type="evidence" value="ECO:0007669"/>
    <property type="project" value="UniProtKB-UniRule"/>
</dbReference>
<evidence type="ECO:0000256" key="8">
    <source>
        <dbReference type="SAM" id="MobiDB-lite"/>
    </source>
</evidence>
<evidence type="ECO:0000313" key="10">
    <source>
        <dbReference type="EMBL" id="TKA23356.1"/>
    </source>
</evidence>
<dbReference type="PANTHER" id="PTHR13220">
    <property type="entry name" value="TIMELESS INTERACTING-RELATED"/>
    <property type="match status" value="1"/>
</dbReference>
<comment type="subcellular location">
    <subcellularLocation>
        <location evidence="1 7">Nucleus</location>
    </subcellularLocation>
</comment>
<dbReference type="GO" id="GO:0031297">
    <property type="term" value="P:replication fork processing"/>
    <property type="evidence" value="ECO:0007669"/>
    <property type="project" value="UniProtKB-UniRule"/>
</dbReference>
<feature type="domain" description="Chromosome segregation in meiosis protein 3" evidence="9">
    <location>
        <begin position="67"/>
        <end position="146"/>
    </location>
</feature>
<feature type="compositionally biased region" description="Acidic residues" evidence="8">
    <location>
        <begin position="284"/>
        <end position="301"/>
    </location>
</feature>
<dbReference type="InterPro" id="IPR040038">
    <property type="entry name" value="TIPIN/Csm3/Swi3"/>
</dbReference>
<evidence type="ECO:0000256" key="5">
    <source>
        <dbReference type="ARBA" id="ARBA00023242"/>
    </source>
</evidence>
<comment type="function">
    <text evidence="7">Plays an important role in the control of DNA replication and the maintenance of replication fork stability.</text>
</comment>
<evidence type="ECO:0000256" key="2">
    <source>
        <dbReference type="ARBA" id="ARBA00006075"/>
    </source>
</evidence>
<dbReference type="GO" id="GO:0031298">
    <property type="term" value="C:replication fork protection complex"/>
    <property type="evidence" value="ECO:0007669"/>
    <property type="project" value="TreeGrafter"/>
</dbReference>
<proteinExistence type="inferred from homology"/>
<keyword evidence="6 7" id="KW-0131">Cell cycle</keyword>
<sequence length="344" mass="38146">MSSAAASNPRISSADHEDGPPNYDQDVDDFLKDLPVDGVAANSTTAPPAKDVDEEVKVRKKRAPVPKLDDTRLLSDAGVPKLRKSARKIKFKGKGYEFSDVSRLLNMYQLWLDDLYPRAKFRDALTMVEKLGHSKRMQINRRAWMDVTKPNRTEASPERIGDVEMSGALDGLPEHEMSRAQSAEDNVFSEDTDIAPRNAEPGVVRQDEIPEEDDLDALMAADTGTTRGGTGQRQQQQPNTKQKGPFEEDDDGPDEDELDALLAESNSSAPKAFSSQPQRRGPFEEDDDAHDEDELDALMDEESSRGEHDQGQKTVLAQDVRRDPGLNDDFADDEEAMADMGGTW</sequence>
<feature type="compositionally biased region" description="Polar residues" evidence="8">
    <location>
        <begin position="1"/>
        <end position="11"/>
    </location>
</feature>
<feature type="compositionally biased region" description="Polar residues" evidence="8">
    <location>
        <begin position="265"/>
        <end position="278"/>
    </location>
</feature>
<reference evidence="10 11" key="1">
    <citation type="submission" date="2017-03" db="EMBL/GenBank/DDBJ databases">
        <title>Genomes of endolithic fungi from Antarctica.</title>
        <authorList>
            <person name="Coleine C."/>
            <person name="Masonjones S."/>
            <person name="Stajich J.E."/>
        </authorList>
    </citation>
    <scope>NUCLEOTIDE SEQUENCE [LARGE SCALE GENOMIC DNA]</scope>
    <source>
        <strain evidence="10 11">CCFEE 6315</strain>
    </source>
</reference>
<feature type="compositionally biased region" description="Basic and acidic residues" evidence="8">
    <location>
        <begin position="302"/>
        <end position="311"/>
    </location>
</feature>
<feature type="region of interest" description="Disordered" evidence="8">
    <location>
        <begin position="176"/>
        <end position="344"/>
    </location>
</feature>
<dbReference type="PANTHER" id="PTHR13220:SF11">
    <property type="entry name" value="TIMELESS-INTERACTING PROTEIN"/>
    <property type="match status" value="1"/>
</dbReference>
<dbReference type="OrthoDB" id="437078at2759"/>
<dbReference type="GO" id="GO:0006974">
    <property type="term" value="P:DNA damage response"/>
    <property type="evidence" value="ECO:0007669"/>
    <property type="project" value="UniProtKB-KW"/>
</dbReference>
<comment type="similarity">
    <text evidence="2 7">Belongs to the CSM3 family.</text>
</comment>
<name>A0A4U0TNG5_9PEZI</name>
<comment type="caution">
    <text evidence="10">The sequence shown here is derived from an EMBL/GenBank/DDBJ whole genome shotgun (WGS) entry which is preliminary data.</text>
</comment>
<evidence type="ECO:0000256" key="1">
    <source>
        <dbReference type="ARBA" id="ARBA00004123"/>
    </source>
</evidence>
<keyword evidence="11" id="KW-1185">Reference proteome</keyword>
<accession>A0A4U0TNG5</accession>
<evidence type="ECO:0000259" key="9">
    <source>
        <dbReference type="Pfam" id="PF07962"/>
    </source>
</evidence>
<evidence type="ECO:0000256" key="6">
    <source>
        <dbReference type="ARBA" id="ARBA00023306"/>
    </source>
</evidence>
<keyword evidence="3 7" id="KW-0227">DNA damage</keyword>
<protein>
    <recommendedName>
        <fullName evidence="7">Chromosome segregation in meiosis protein</fullName>
    </recommendedName>
</protein>
<gene>
    <name evidence="10" type="ORF">B0A50_07564</name>
</gene>
<evidence type="ECO:0000256" key="7">
    <source>
        <dbReference type="RuleBase" id="RU366049"/>
    </source>
</evidence>
<dbReference type="AlphaFoldDB" id="A0A4U0TNG5"/>
<organism evidence="10 11">
    <name type="scientific">Salinomyces thailandicus</name>
    <dbReference type="NCBI Taxonomy" id="706561"/>
    <lineage>
        <taxon>Eukaryota</taxon>
        <taxon>Fungi</taxon>
        <taxon>Dikarya</taxon>
        <taxon>Ascomycota</taxon>
        <taxon>Pezizomycotina</taxon>
        <taxon>Dothideomycetes</taxon>
        <taxon>Dothideomycetidae</taxon>
        <taxon>Mycosphaerellales</taxon>
        <taxon>Teratosphaeriaceae</taxon>
        <taxon>Salinomyces</taxon>
    </lineage>
</organism>
<feature type="compositionally biased region" description="Acidic residues" evidence="8">
    <location>
        <begin position="247"/>
        <end position="259"/>
    </location>
</feature>
<dbReference type="GO" id="GO:0003677">
    <property type="term" value="F:DNA binding"/>
    <property type="evidence" value="ECO:0007669"/>
    <property type="project" value="TreeGrafter"/>
</dbReference>
<dbReference type="Proteomes" id="UP000308549">
    <property type="component" value="Unassembled WGS sequence"/>
</dbReference>